<dbReference type="AlphaFoldDB" id="A0A9Q3I2L0"/>
<proteinExistence type="predicted"/>
<comment type="caution">
    <text evidence="1">The sequence shown here is derived from an EMBL/GenBank/DDBJ whole genome shotgun (WGS) entry which is preliminary data.</text>
</comment>
<keyword evidence="2" id="KW-1185">Reference proteome</keyword>
<organism evidence="1 2">
    <name type="scientific">Austropuccinia psidii MF-1</name>
    <dbReference type="NCBI Taxonomy" id="1389203"/>
    <lineage>
        <taxon>Eukaryota</taxon>
        <taxon>Fungi</taxon>
        <taxon>Dikarya</taxon>
        <taxon>Basidiomycota</taxon>
        <taxon>Pucciniomycotina</taxon>
        <taxon>Pucciniomycetes</taxon>
        <taxon>Pucciniales</taxon>
        <taxon>Sphaerophragmiaceae</taxon>
        <taxon>Austropuccinia</taxon>
    </lineage>
</organism>
<reference evidence="1" key="1">
    <citation type="submission" date="2021-03" db="EMBL/GenBank/DDBJ databases">
        <title>Draft genome sequence of rust myrtle Austropuccinia psidii MF-1, a brazilian biotype.</title>
        <authorList>
            <person name="Quecine M.C."/>
            <person name="Pachon D.M.R."/>
            <person name="Bonatelli M.L."/>
            <person name="Correr F.H."/>
            <person name="Franceschini L.M."/>
            <person name="Leite T.F."/>
            <person name="Margarido G.R.A."/>
            <person name="Almeida C.A."/>
            <person name="Ferrarezi J.A."/>
            <person name="Labate C.A."/>
        </authorList>
    </citation>
    <scope>NUCLEOTIDE SEQUENCE</scope>
    <source>
        <strain evidence="1">MF-1</strain>
    </source>
</reference>
<sequence>MVVFEDLPVELHLMIIDDCAQLGHDVLSKVSRLNHHFGSLARPFLIGGVNLTRLSQDEHRLELFTYKFLPFHRTTLTKLSISLCQSKAMGYYSLDDPLDEIYANIISLLNQLKTLKFYIEGNHKNSSLEKDDFALTILATQRLKKLNSISINLFYIKN</sequence>
<protein>
    <submittedName>
        <fullName evidence="1">Uncharacterized protein</fullName>
    </submittedName>
</protein>
<name>A0A9Q3I2L0_9BASI</name>
<evidence type="ECO:0000313" key="2">
    <source>
        <dbReference type="Proteomes" id="UP000765509"/>
    </source>
</evidence>
<evidence type="ECO:0000313" key="1">
    <source>
        <dbReference type="EMBL" id="MBW0525713.1"/>
    </source>
</evidence>
<dbReference type="Proteomes" id="UP000765509">
    <property type="component" value="Unassembled WGS sequence"/>
</dbReference>
<dbReference type="EMBL" id="AVOT02032021">
    <property type="protein sequence ID" value="MBW0525713.1"/>
    <property type="molecule type" value="Genomic_DNA"/>
</dbReference>
<gene>
    <name evidence="1" type="ORF">O181_065428</name>
</gene>
<dbReference type="OrthoDB" id="2501396at2759"/>
<accession>A0A9Q3I2L0</accession>